<keyword evidence="2" id="KW-1003">Cell membrane</keyword>
<dbReference type="PANTHER" id="PTHR34390">
    <property type="entry name" value="UPF0442 PROTEIN YJJB-RELATED"/>
    <property type="match status" value="1"/>
</dbReference>
<dbReference type="InterPro" id="IPR010619">
    <property type="entry name" value="ThrE-like_N"/>
</dbReference>
<organism evidence="12 13">
    <name type="scientific">Yinghuangia aomiensis</name>
    <dbReference type="NCBI Taxonomy" id="676205"/>
    <lineage>
        <taxon>Bacteria</taxon>
        <taxon>Bacillati</taxon>
        <taxon>Actinomycetota</taxon>
        <taxon>Actinomycetes</taxon>
        <taxon>Kitasatosporales</taxon>
        <taxon>Streptomycetaceae</taxon>
        <taxon>Yinghuangia</taxon>
    </lineage>
</organism>
<keyword evidence="6 9" id="KW-0472">Membrane</keyword>
<dbReference type="InterPro" id="IPR024528">
    <property type="entry name" value="ThrE_2"/>
</dbReference>
<evidence type="ECO:0000259" key="10">
    <source>
        <dbReference type="Pfam" id="PF06738"/>
    </source>
</evidence>
<feature type="domain" description="Threonine/serine exporter-like N-terminal" evidence="10">
    <location>
        <begin position="96"/>
        <end position="335"/>
    </location>
</feature>
<evidence type="ECO:0000256" key="1">
    <source>
        <dbReference type="ARBA" id="ARBA00004651"/>
    </source>
</evidence>
<feature type="region of interest" description="Disordered" evidence="8">
    <location>
        <begin position="1"/>
        <end position="62"/>
    </location>
</feature>
<name>A0ABP9HRN0_9ACTN</name>
<evidence type="ECO:0000256" key="4">
    <source>
        <dbReference type="ARBA" id="ARBA00022692"/>
    </source>
</evidence>
<dbReference type="RefSeq" id="WP_345677880.1">
    <property type="nucleotide sequence ID" value="NZ_BAABHS010000018.1"/>
</dbReference>
<feature type="transmembrane region" description="Helical" evidence="9">
    <location>
        <begin position="205"/>
        <end position="235"/>
    </location>
</feature>
<feature type="transmembrane region" description="Helical" evidence="9">
    <location>
        <begin position="279"/>
        <end position="299"/>
    </location>
</feature>
<feature type="transmembrane region" description="Helical" evidence="9">
    <location>
        <begin position="432"/>
        <end position="453"/>
    </location>
</feature>
<comment type="subcellular location">
    <subcellularLocation>
        <location evidence="1">Cell membrane</location>
        <topology evidence="1">Multi-pass membrane protein</topology>
    </subcellularLocation>
</comment>
<feature type="transmembrane region" description="Helical" evidence="9">
    <location>
        <begin position="382"/>
        <end position="401"/>
    </location>
</feature>
<evidence type="ECO:0000256" key="7">
    <source>
        <dbReference type="ARBA" id="ARBA00034125"/>
    </source>
</evidence>
<comment type="similarity">
    <text evidence="7">Belongs to the ThrE exporter (TC 2.A.79) family.</text>
</comment>
<dbReference type="EMBL" id="BAABHS010000018">
    <property type="protein sequence ID" value="GAA4976632.1"/>
    <property type="molecule type" value="Genomic_DNA"/>
</dbReference>
<keyword evidence="4 9" id="KW-0812">Transmembrane</keyword>
<evidence type="ECO:0000313" key="13">
    <source>
        <dbReference type="Proteomes" id="UP001500466"/>
    </source>
</evidence>
<feature type="transmembrane region" description="Helical" evidence="9">
    <location>
        <begin position="320"/>
        <end position="338"/>
    </location>
</feature>
<feature type="transmembrane region" description="Helical" evidence="9">
    <location>
        <begin position="465"/>
        <end position="484"/>
    </location>
</feature>
<proteinExistence type="inferred from homology"/>
<evidence type="ECO:0000313" key="12">
    <source>
        <dbReference type="EMBL" id="GAA4976632.1"/>
    </source>
</evidence>
<sequence>MFERPRRPGTADGTDGPRGRNRPSAGTAPSANRPGTDDREDESVRTGEIPVRMPWHPTPMSTLPWQDRLRARLRAGSPALAPEKAEPGVSVPRVLDLALRTGELLLASGEGGEDVEAAMLGITDAYGLERCTPNVTFTNLTLSYQPSLVDPPVTSERVVRRRATDFNRLAEAHRLVEDITTGELTLEDAYHRLAEIRRNRHPYPVWLVLVATGGIAATASVLVGGGPVVACAAFFAAMLGEKLAQGLAKRGVPEFYQFVLAAMPAAATAVGLIKADIGVQPYAVVTGGLFALLPGRALVAAVQDGLTGFYITASARLLEVFYLIIGIICGVSIMLYAGNRLGVNLTIEGSFYPTSRPLVQLLAAAGVSLTFAVLVQVRPRALVIALIGGACSWSIFEVLRIAGASPILATVTATGVVGLLGQLLARAGRTSALPYIIPSIGPLLPGSAIYQGLLGLALGHTDRGWIGLTNAAGLALALAVGVNLGSEVARFVLPAPQRGVGSTKRAAAKRTRGF</sequence>
<dbReference type="Pfam" id="PF12821">
    <property type="entry name" value="ThrE_2"/>
    <property type="match status" value="1"/>
</dbReference>
<dbReference type="InterPro" id="IPR050539">
    <property type="entry name" value="ThrE_Dicarb/AminoAcid_Exp"/>
</dbReference>
<feature type="transmembrane region" description="Helical" evidence="9">
    <location>
        <begin position="255"/>
        <end position="273"/>
    </location>
</feature>
<feature type="domain" description="Threonine/Serine exporter ThrE" evidence="11">
    <location>
        <begin position="361"/>
        <end position="485"/>
    </location>
</feature>
<reference evidence="13" key="1">
    <citation type="journal article" date="2019" name="Int. J. Syst. Evol. Microbiol.">
        <title>The Global Catalogue of Microorganisms (GCM) 10K type strain sequencing project: providing services to taxonomists for standard genome sequencing and annotation.</title>
        <authorList>
            <consortium name="The Broad Institute Genomics Platform"/>
            <consortium name="The Broad Institute Genome Sequencing Center for Infectious Disease"/>
            <person name="Wu L."/>
            <person name="Ma J."/>
        </authorList>
    </citation>
    <scope>NUCLEOTIDE SEQUENCE [LARGE SCALE GENOMIC DNA]</scope>
    <source>
        <strain evidence="13">JCM 17986</strain>
    </source>
</reference>
<dbReference type="PANTHER" id="PTHR34390:SF1">
    <property type="entry name" value="SUCCINATE TRANSPORTER SUBUNIT YJJB-RELATED"/>
    <property type="match status" value="1"/>
</dbReference>
<keyword evidence="13" id="KW-1185">Reference proteome</keyword>
<keyword evidence="5 9" id="KW-1133">Transmembrane helix</keyword>
<evidence type="ECO:0000256" key="2">
    <source>
        <dbReference type="ARBA" id="ARBA00022475"/>
    </source>
</evidence>
<evidence type="ECO:0000259" key="11">
    <source>
        <dbReference type="Pfam" id="PF12821"/>
    </source>
</evidence>
<evidence type="ECO:0000256" key="5">
    <source>
        <dbReference type="ARBA" id="ARBA00022989"/>
    </source>
</evidence>
<accession>A0ABP9HRN0</accession>
<evidence type="ECO:0000256" key="6">
    <source>
        <dbReference type="ARBA" id="ARBA00023136"/>
    </source>
</evidence>
<gene>
    <name evidence="12" type="ORF">GCM10023205_49800</name>
</gene>
<feature type="transmembrane region" description="Helical" evidence="9">
    <location>
        <begin position="358"/>
        <end position="375"/>
    </location>
</feature>
<feature type="transmembrane region" description="Helical" evidence="9">
    <location>
        <begin position="407"/>
        <end position="425"/>
    </location>
</feature>
<protein>
    <submittedName>
        <fullName evidence="12">Threonine/serine exporter family protein</fullName>
    </submittedName>
</protein>
<evidence type="ECO:0000256" key="9">
    <source>
        <dbReference type="SAM" id="Phobius"/>
    </source>
</evidence>
<dbReference type="Proteomes" id="UP001500466">
    <property type="component" value="Unassembled WGS sequence"/>
</dbReference>
<evidence type="ECO:0000256" key="3">
    <source>
        <dbReference type="ARBA" id="ARBA00022519"/>
    </source>
</evidence>
<evidence type="ECO:0000256" key="8">
    <source>
        <dbReference type="SAM" id="MobiDB-lite"/>
    </source>
</evidence>
<dbReference type="Pfam" id="PF06738">
    <property type="entry name" value="ThrE"/>
    <property type="match status" value="1"/>
</dbReference>
<keyword evidence="3" id="KW-0997">Cell inner membrane</keyword>
<comment type="caution">
    <text evidence="12">The sequence shown here is derived from an EMBL/GenBank/DDBJ whole genome shotgun (WGS) entry which is preliminary data.</text>
</comment>